<dbReference type="Proteomes" id="UP001165740">
    <property type="component" value="Chromosome 14"/>
</dbReference>
<dbReference type="CDD" id="cd00037">
    <property type="entry name" value="CLECT"/>
    <property type="match status" value="2"/>
</dbReference>
<protein>
    <submittedName>
        <fullName evidence="6">Uncharacterized protein LOC106063926</fullName>
    </submittedName>
</protein>
<keyword evidence="5" id="KW-1185">Reference proteome</keyword>
<keyword evidence="3" id="KW-1133">Transmembrane helix</keyword>
<evidence type="ECO:0000256" key="3">
    <source>
        <dbReference type="SAM" id="Phobius"/>
    </source>
</evidence>
<feature type="transmembrane region" description="Helical" evidence="3">
    <location>
        <begin position="981"/>
        <end position="1005"/>
    </location>
</feature>
<evidence type="ECO:0000313" key="5">
    <source>
        <dbReference type="Proteomes" id="UP001165740"/>
    </source>
</evidence>
<feature type="region of interest" description="Disordered" evidence="2">
    <location>
        <begin position="880"/>
        <end position="919"/>
    </location>
</feature>
<name>A0A9W2YXH1_BIOGL</name>
<keyword evidence="3" id="KW-0472">Membrane</keyword>
<dbReference type="GO" id="GO:0005615">
    <property type="term" value="C:extracellular space"/>
    <property type="evidence" value="ECO:0007669"/>
    <property type="project" value="TreeGrafter"/>
</dbReference>
<organism evidence="5 6">
    <name type="scientific">Biomphalaria glabrata</name>
    <name type="common">Bloodfluke planorb</name>
    <name type="synonym">Freshwater snail</name>
    <dbReference type="NCBI Taxonomy" id="6526"/>
    <lineage>
        <taxon>Eukaryota</taxon>
        <taxon>Metazoa</taxon>
        <taxon>Spiralia</taxon>
        <taxon>Lophotrochozoa</taxon>
        <taxon>Mollusca</taxon>
        <taxon>Gastropoda</taxon>
        <taxon>Heterobranchia</taxon>
        <taxon>Euthyneura</taxon>
        <taxon>Panpulmonata</taxon>
        <taxon>Hygrophila</taxon>
        <taxon>Lymnaeoidea</taxon>
        <taxon>Planorbidae</taxon>
        <taxon>Biomphalaria</taxon>
    </lineage>
</organism>
<dbReference type="RefSeq" id="XP_055867414.1">
    <property type="nucleotide sequence ID" value="XM_056011439.1"/>
</dbReference>
<feature type="domain" description="C-type lectin" evidence="4">
    <location>
        <begin position="249"/>
        <end position="364"/>
    </location>
</feature>
<reference evidence="6" key="1">
    <citation type="submission" date="2025-08" db="UniProtKB">
        <authorList>
            <consortium name="RefSeq"/>
        </authorList>
    </citation>
    <scope>IDENTIFICATION</scope>
</reference>
<dbReference type="InterPro" id="IPR051663">
    <property type="entry name" value="CLec_Tetranectin-domain"/>
</dbReference>
<dbReference type="OMA" id="VHIRISL"/>
<dbReference type="PANTHER" id="PTHR22799:SF6">
    <property type="entry name" value="C-TYPE LECTIN DOMAIN FAMILY 4 MEMBER M-LIKE"/>
    <property type="match status" value="1"/>
</dbReference>
<dbReference type="PROSITE" id="PS50041">
    <property type="entry name" value="C_TYPE_LECTIN_2"/>
    <property type="match status" value="2"/>
</dbReference>
<keyword evidence="1" id="KW-0430">Lectin</keyword>
<dbReference type="InterPro" id="IPR016186">
    <property type="entry name" value="C-type_lectin-like/link_sf"/>
</dbReference>
<dbReference type="PANTHER" id="PTHR22799">
    <property type="entry name" value="TETRANECTIN-RELATED"/>
    <property type="match status" value="1"/>
</dbReference>
<dbReference type="AlphaFoldDB" id="A0A9W2YXH1"/>
<dbReference type="Pfam" id="PF00059">
    <property type="entry name" value="Lectin_C"/>
    <property type="match status" value="2"/>
</dbReference>
<dbReference type="Gene3D" id="3.10.100.10">
    <property type="entry name" value="Mannose-Binding Protein A, subunit A"/>
    <property type="match status" value="2"/>
</dbReference>
<dbReference type="OrthoDB" id="6153286at2759"/>
<accession>A0A9W2YXH1</accession>
<sequence>MKNSYFFIILAKNSPKNIFFLKMLIRYKDFFLNFLLICMPTHNKKAFLLLKHVISIWGFKLSSRVIYSTGTYVYHYKIIILSVLQFFFLLVAVMSTSGTSPTCSYPGPNPVLIHTNKCFVFMTNEKKQPWEAQKACEEMINGTLAELSTEEERLFVSQSVYFNVSLLILGANDSDFEGEFIWVRNQSLLRLNWWASGEPNNANGQEYCVSMSSISGEISSDSCEDLKPFLCQLEVPNPCDTILPGAIYSDGQCFKMYTQSMNWSQAQAFCYNHTSHLAEPTSKFMERALRTYLKITSANTTWLGGADIYKNRTFQWTLNETVVSSQYLSISSNSSRDALVWRKTSDEMLYEDRSSTELYSFVCQTAAVIQGTETYVAVVPDLSTDSSTNSFLQVTASNPANVIYLNIQKVCDGIVQTTFLPLSYIRARHIDISKSCGLYDMYTFSRYVQVQSSQPVTVVLYVINSASDQASSTLILPDSIYTKSKLATSSIVHSAFPGRDDTITVVSKFSGINNITFIYNTDTSLGQRRPVLSAGIVPISSNLLSIFHKSKNDASSLRLQANLDGSYLFADQNFATFLQTKVTRSVNSDYTMDTLIPIDYLGSEYYTIPPLFRLLVTNKYSIKVVSAFEWTRVELSASSEIYPPVILKAVGETYQFEQIGTYYYLKGNNSFYAYVLADADKFPCVTSLLPMSAWKYQYDIYISQMFSSYNILVQFIVPAAYWLNLTSNAKFSKTGPGIPGKPQGADTAFYGLQYALNNPVDKYYHFQLSNKVKPFAAYVFATKGTSSFCHPLGFSYNAKQTSINFDEKSFVEQLKAPGETTQPQVTCGMQETSTSLSVDNSSCTCDTVENSASTVPTTIADTTGTTNSDTTSQIENTITTFVTDTTPDLSTDTNIQSNTQASTQSSIQSSQSNSGSTSESSIQSFLQSSTLNGISTFDDTSSTTKTYTDLDFSDLVIEAKNTSAYRRTLISIPDTRVSAKVIGGFGIIIISSVFTFVSSGDLTYLKVIITKFMFKH</sequence>
<dbReference type="SUPFAM" id="SSF56436">
    <property type="entry name" value="C-type lectin-like"/>
    <property type="match status" value="2"/>
</dbReference>
<dbReference type="SMART" id="SM00034">
    <property type="entry name" value="CLECT"/>
    <property type="match status" value="2"/>
</dbReference>
<evidence type="ECO:0000313" key="6">
    <source>
        <dbReference type="RefSeq" id="XP_055867414.1"/>
    </source>
</evidence>
<evidence type="ECO:0000256" key="2">
    <source>
        <dbReference type="SAM" id="MobiDB-lite"/>
    </source>
</evidence>
<dbReference type="InterPro" id="IPR016187">
    <property type="entry name" value="CTDL_fold"/>
</dbReference>
<dbReference type="GO" id="GO:0030246">
    <property type="term" value="F:carbohydrate binding"/>
    <property type="evidence" value="ECO:0007669"/>
    <property type="project" value="UniProtKB-KW"/>
</dbReference>
<evidence type="ECO:0000259" key="4">
    <source>
        <dbReference type="PROSITE" id="PS50041"/>
    </source>
</evidence>
<evidence type="ECO:0000256" key="1">
    <source>
        <dbReference type="ARBA" id="ARBA00022734"/>
    </source>
</evidence>
<feature type="transmembrane region" description="Helical" evidence="3">
    <location>
        <begin position="74"/>
        <end position="94"/>
    </location>
</feature>
<keyword evidence="3" id="KW-0812">Transmembrane</keyword>
<dbReference type="InterPro" id="IPR001304">
    <property type="entry name" value="C-type_lectin-like"/>
</dbReference>
<feature type="domain" description="C-type lectin" evidence="4">
    <location>
        <begin position="114"/>
        <end position="232"/>
    </location>
</feature>
<gene>
    <name evidence="6" type="primary">LOC106063926</name>
</gene>
<proteinExistence type="predicted"/>
<dbReference type="GeneID" id="106063926"/>